<evidence type="ECO:0000313" key="3">
    <source>
        <dbReference type="Proteomes" id="UP000549394"/>
    </source>
</evidence>
<evidence type="ECO:0000313" key="2">
    <source>
        <dbReference type="EMBL" id="CAD5114973.1"/>
    </source>
</evidence>
<feature type="compositionally biased region" description="Polar residues" evidence="1">
    <location>
        <begin position="58"/>
        <end position="72"/>
    </location>
</feature>
<gene>
    <name evidence="2" type="ORF">DGYR_LOCUS3764</name>
</gene>
<keyword evidence="3" id="KW-1185">Reference proteome</keyword>
<name>A0A7I8VH03_9ANNE</name>
<proteinExistence type="predicted"/>
<feature type="region of interest" description="Disordered" evidence="1">
    <location>
        <begin position="58"/>
        <end position="90"/>
    </location>
</feature>
<organism evidence="2 3">
    <name type="scientific">Dimorphilus gyrociliatus</name>
    <dbReference type="NCBI Taxonomy" id="2664684"/>
    <lineage>
        <taxon>Eukaryota</taxon>
        <taxon>Metazoa</taxon>
        <taxon>Spiralia</taxon>
        <taxon>Lophotrochozoa</taxon>
        <taxon>Annelida</taxon>
        <taxon>Polychaeta</taxon>
        <taxon>Polychaeta incertae sedis</taxon>
        <taxon>Dinophilidae</taxon>
        <taxon>Dimorphilus</taxon>
    </lineage>
</organism>
<sequence length="135" mass="14762">MGCSSSKTPDVVSIQRQQTPIRDAGLLTPRSINITGAVEWQGNVLANNEKTCTHSIQYSSTTSFSERQTSDYGSGKPHSSDNESSICDDTASLGTSLEDFGCDEELEELMRANLLKTRPGAAKRQRSFELTNKLE</sequence>
<accession>A0A7I8VH03</accession>
<dbReference type="AlphaFoldDB" id="A0A7I8VH03"/>
<comment type="caution">
    <text evidence="2">The sequence shown here is derived from an EMBL/GenBank/DDBJ whole genome shotgun (WGS) entry which is preliminary data.</text>
</comment>
<dbReference type="Proteomes" id="UP000549394">
    <property type="component" value="Unassembled WGS sequence"/>
</dbReference>
<reference evidence="2 3" key="1">
    <citation type="submission" date="2020-08" db="EMBL/GenBank/DDBJ databases">
        <authorList>
            <person name="Hejnol A."/>
        </authorList>
    </citation>
    <scope>NUCLEOTIDE SEQUENCE [LARGE SCALE GENOMIC DNA]</scope>
</reference>
<evidence type="ECO:0000256" key="1">
    <source>
        <dbReference type="SAM" id="MobiDB-lite"/>
    </source>
</evidence>
<dbReference type="EMBL" id="CAJFCJ010000005">
    <property type="protein sequence ID" value="CAD5114973.1"/>
    <property type="molecule type" value="Genomic_DNA"/>
</dbReference>
<protein>
    <submittedName>
        <fullName evidence="2">Uncharacterized protein</fullName>
    </submittedName>
</protein>